<sequence length="65" mass="7330">MSATLFGPRHLRRTVLLEIINARSPEDYFCEIETNRNNRHSAQKAASSFAERRGAVNLSKVVSGR</sequence>
<evidence type="ECO:0000313" key="1">
    <source>
        <dbReference type="EMBL" id="AIC29859.1"/>
    </source>
</evidence>
<keyword evidence="1" id="KW-0614">Plasmid</keyword>
<dbReference type="KEGG" id="rei:IE4771_PB00128"/>
<organism evidence="1 2">
    <name type="scientific">Rhizobium etli bv. mimosae str. IE4771</name>
    <dbReference type="NCBI Taxonomy" id="1432050"/>
    <lineage>
        <taxon>Bacteria</taxon>
        <taxon>Pseudomonadati</taxon>
        <taxon>Pseudomonadota</taxon>
        <taxon>Alphaproteobacteria</taxon>
        <taxon>Hyphomicrobiales</taxon>
        <taxon>Rhizobiaceae</taxon>
        <taxon>Rhizobium/Agrobacterium group</taxon>
        <taxon>Rhizobium</taxon>
    </lineage>
</organism>
<dbReference type="HOGENOM" id="CLU_2846767_0_0_5"/>
<dbReference type="Proteomes" id="UP000027180">
    <property type="component" value="Plasmid pRetIE4771b"/>
</dbReference>
<dbReference type="EMBL" id="CP006988">
    <property type="protein sequence ID" value="AIC29859.1"/>
    <property type="molecule type" value="Genomic_DNA"/>
</dbReference>
<accession>A0A060I7X9</accession>
<proteinExistence type="predicted"/>
<protein>
    <submittedName>
        <fullName evidence="1">Uncharacterized protein</fullName>
    </submittedName>
</protein>
<name>A0A060I7X9_RHIET</name>
<reference evidence="1 2" key="1">
    <citation type="submission" date="2013-12" db="EMBL/GenBank/DDBJ databases">
        <title>Complete genome sequence of Rhizobium etli bv. mimosae IE4771.</title>
        <authorList>
            <person name="Bustos P."/>
            <person name="Santamaria R.I."/>
            <person name="Lozano L."/>
            <person name="Ormeno-Orrillo E."/>
            <person name="Rogel M.A."/>
            <person name="Romero D."/>
            <person name="Cevallos M.A."/>
            <person name="Martinez-Romero E."/>
            <person name="Gonzalez V."/>
        </authorList>
    </citation>
    <scope>NUCLEOTIDE SEQUENCE [LARGE SCALE GENOMIC DNA]</scope>
    <source>
        <strain evidence="1 2">IE4771</strain>
        <plasmid evidence="2">Plasmid pRetIE4771b</plasmid>
    </source>
</reference>
<geneLocation type="plasmid" evidence="1 2">
    <name>pRetIE4771b</name>
</geneLocation>
<dbReference type="AlphaFoldDB" id="A0A060I7X9"/>
<evidence type="ECO:0000313" key="2">
    <source>
        <dbReference type="Proteomes" id="UP000027180"/>
    </source>
</evidence>
<gene>
    <name evidence="1" type="ORF">IE4771_PB00128</name>
</gene>